<organism evidence="2 3">
    <name type="scientific">Trichonephila clavipes</name>
    <name type="common">Golden silk orbweaver</name>
    <name type="synonym">Nephila clavipes</name>
    <dbReference type="NCBI Taxonomy" id="2585209"/>
    <lineage>
        <taxon>Eukaryota</taxon>
        <taxon>Metazoa</taxon>
        <taxon>Ecdysozoa</taxon>
        <taxon>Arthropoda</taxon>
        <taxon>Chelicerata</taxon>
        <taxon>Arachnida</taxon>
        <taxon>Araneae</taxon>
        <taxon>Araneomorphae</taxon>
        <taxon>Entelegynae</taxon>
        <taxon>Araneoidea</taxon>
        <taxon>Nephilidae</taxon>
        <taxon>Trichonephila</taxon>
    </lineage>
</organism>
<evidence type="ECO:0000313" key="2">
    <source>
        <dbReference type="EMBL" id="GFY13851.1"/>
    </source>
</evidence>
<feature type="compositionally biased region" description="Basic residues" evidence="1">
    <location>
        <begin position="1"/>
        <end position="14"/>
    </location>
</feature>
<dbReference type="EMBL" id="BMAU01021324">
    <property type="protein sequence ID" value="GFY13851.1"/>
    <property type="molecule type" value="Genomic_DNA"/>
</dbReference>
<dbReference type="AlphaFoldDB" id="A0A8X6SSZ0"/>
<proteinExistence type="predicted"/>
<gene>
    <name evidence="2" type="ORF">TNCV_986231</name>
</gene>
<protein>
    <submittedName>
        <fullName evidence="2">Uncharacterized protein</fullName>
    </submittedName>
</protein>
<keyword evidence="3" id="KW-1185">Reference proteome</keyword>
<name>A0A8X6SSZ0_TRICX</name>
<evidence type="ECO:0000256" key="1">
    <source>
        <dbReference type="SAM" id="MobiDB-lite"/>
    </source>
</evidence>
<accession>A0A8X6SSZ0</accession>
<comment type="caution">
    <text evidence="2">The sequence shown here is derived from an EMBL/GenBank/DDBJ whole genome shotgun (WGS) entry which is preliminary data.</text>
</comment>
<feature type="region of interest" description="Disordered" evidence="1">
    <location>
        <begin position="1"/>
        <end position="22"/>
    </location>
</feature>
<sequence>MRVRKQWTVHHRTTRNSGTERRKVTPVRGDRHLLRKVVNDRTASFRLLAAGLSTATCRLPQFVDVSCTVDYVQWCLYTRSSSRQTIDGCVCN</sequence>
<reference evidence="2" key="1">
    <citation type="submission" date="2020-08" db="EMBL/GenBank/DDBJ databases">
        <title>Multicomponent nature underlies the extraordinary mechanical properties of spider dragline silk.</title>
        <authorList>
            <person name="Kono N."/>
            <person name="Nakamura H."/>
            <person name="Mori M."/>
            <person name="Yoshida Y."/>
            <person name="Ohtoshi R."/>
            <person name="Malay A.D."/>
            <person name="Moran D.A.P."/>
            <person name="Tomita M."/>
            <person name="Numata K."/>
            <person name="Arakawa K."/>
        </authorList>
    </citation>
    <scope>NUCLEOTIDE SEQUENCE</scope>
</reference>
<evidence type="ECO:0000313" key="3">
    <source>
        <dbReference type="Proteomes" id="UP000887159"/>
    </source>
</evidence>
<dbReference type="Proteomes" id="UP000887159">
    <property type="component" value="Unassembled WGS sequence"/>
</dbReference>